<keyword evidence="5 8" id="KW-0812">Transmembrane</keyword>
<accession>A0A657LN19</accession>
<feature type="transmembrane region" description="Helical" evidence="8">
    <location>
        <begin position="240"/>
        <end position="260"/>
    </location>
</feature>
<sequence>MALPAIAWLGLFMIVPCLIVFAYAFLTRGLYGGVEYTLTSENFARVFDPLYAKIFLTSVRIAGLATLFAILIAYPAAYAICLAPKRMQPILLFFAVLPFWSNYLIRTYAWIVLLNREGLINNLLRWLGYDGEPLSLLYSEGAVIVGLVYNYLPFVILAIYSSLSRLNGDLIEASRDLGAGRVRTFLRVTLPLTMPGVAAGGVFIFVLSIGNFVTPALLGGGRFQMIGNLVYDQFLTANDWPFGAALGMVLIAVMIGLLLLQARASARFSGETAEAKHG</sequence>
<dbReference type="Gene3D" id="1.10.3720.10">
    <property type="entry name" value="MetI-like"/>
    <property type="match status" value="1"/>
</dbReference>
<feature type="domain" description="ABC transmembrane type-1" evidence="9">
    <location>
        <begin position="55"/>
        <end position="261"/>
    </location>
</feature>
<feature type="transmembrane region" description="Helical" evidence="8">
    <location>
        <begin position="61"/>
        <end position="83"/>
    </location>
</feature>
<comment type="caution">
    <text evidence="10">The sequence shown here is derived from an EMBL/GenBank/DDBJ whole genome shotgun (WGS) entry which is preliminary data.</text>
</comment>
<keyword evidence="11" id="KW-1185">Reference proteome</keyword>
<dbReference type="AlphaFoldDB" id="A0A657LN19"/>
<keyword evidence="6 8" id="KW-1133">Transmembrane helix</keyword>
<evidence type="ECO:0000256" key="2">
    <source>
        <dbReference type="ARBA" id="ARBA00007069"/>
    </source>
</evidence>
<dbReference type="InterPro" id="IPR035906">
    <property type="entry name" value="MetI-like_sf"/>
</dbReference>
<organism evidence="10 11">
    <name type="scientific">Pararhizobium antarcticum</name>
    <dbReference type="NCBI Taxonomy" id="1798805"/>
    <lineage>
        <taxon>Bacteria</taxon>
        <taxon>Pseudomonadati</taxon>
        <taxon>Pseudomonadota</taxon>
        <taxon>Alphaproteobacteria</taxon>
        <taxon>Hyphomicrobiales</taxon>
        <taxon>Rhizobiaceae</taxon>
        <taxon>Rhizobium/Agrobacterium group</taxon>
        <taxon>Pararhizobium</taxon>
    </lineage>
</organism>
<dbReference type="Pfam" id="PF00528">
    <property type="entry name" value="BPD_transp_1"/>
    <property type="match status" value="1"/>
</dbReference>
<dbReference type="OrthoDB" id="9807047at2"/>
<reference evidence="10 11" key="1">
    <citation type="submission" date="2016-02" db="EMBL/GenBank/DDBJ databases">
        <title>Genome sequencing of a beta-galactosidase producing bacteria Rhizobium sp. 59.</title>
        <authorList>
            <person name="Wang D."/>
            <person name="Kot W."/>
            <person name="Qin Y."/>
            <person name="Hansen L."/>
            <person name="Naqvi K."/>
            <person name="Rensing C."/>
        </authorList>
    </citation>
    <scope>NUCLEOTIDE SEQUENCE [LARGE SCALE GENOMIC DNA]</scope>
    <source>
        <strain evidence="10 11">59</strain>
    </source>
</reference>
<gene>
    <name evidence="10" type="ORF">AX760_23560</name>
</gene>
<feature type="transmembrane region" description="Helical" evidence="8">
    <location>
        <begin position="142"/>
        <end position="163"/>
    </location>
</feature>
<keyword evidence="3 8" id="KW-0813">Transport</keyword>
<dbReference type="PROSITE" id="PS50928">
    <property type="entry name" value="ABC_TM1"/>
    <property type="match status" value="1"/>
</dbReference>
<evidence type="ECO:0000256" key="7">
    <source>
        <dbReference type="ARBA" id="ARBA00023136"/>
    </source>
</evidence>
<dbReference type="Proteomes" id="UP000182661">
    <property type="component" value="Unassembled WGS sequence"/>
</dbReference>
<evidence type="ECO:0000256" key="4">
    <source>
        <dbReference type="ARBA" id="ARBA00022475"/>
    </source>
</evidence>
<dbReference type="PANTHER" id="PTHR42929">
    <property type="entry name" value="INNER MEMBRANE ABC TRANSPORTER PERMEASE PROTEIN YDCU-RELATED-RELATED"/>
    <property type="match status" value="1"/>
</dbReference>
<evidence type="ECO:0000256" key="5">
    <source>
        <dbReference type="ARBA" id="ARBA00022692"/>
    </source>
</evidence>
<evidence type="ECO:0000313" key="10">
    <source>
        <dbReference type="EMBL" id="OJF91400.1"/>
    </source>
</evidence>
<dbReference type="RefSeq" id="WP_071835235.1">
    <property type="nucleotide sequence ID" value="NZ_LSRP01000128.1"/>
</dbReference>
<feature type="transmembrane region" description="Helical" evidence="8">
    <location>
        <begin position="184"/>
        <end position="209"/>
    </location>
</feature>
<comment type="subcellular location">
    <subcellularLocation>
        <location evidence="1 8">Cell membrane</location>
        <topology evidence="1 8">Multi-pass membrane protein</topology>
    </subcellularLocation>
</comment>
<protein>
    <submittedName>
        <fullName evidence="10">Spermidine/putrescine ABC transporter permease</fullName>
    </submittedName>
</protein>
<dbReference type="EMBL" id="LSRP01000128">
    <property type="protein sequence ID" value="OJF91400.1"/>
    <property type="molecule type" value="Genomic_DNA"/>
</dbReference>
<proteinExistence type="inferred from homology"/>
<comment type="similarity">
    <text evidence="2">Belongs to the binding-protein-dependent transport system permease family. CysTW subfamily.</text>
</comment>
<dbReference type="PANTHER" id="PTHR42929:SF1">
    <property type="entry name" value="INNER MEMBRANE ABC TRANSPORTER PERMEASE PROTEIN YDCU-RELATED"/>
    <property type="match status" value="1"/>
</dbReference>
<feature type="transmembrane region" description="Helical" evidence="8">
    <location>
        <begin position="7"/>
        <end position="26"/>
    </location>
</feature>
<evidence type="ECO:0000313" key="11">
    <source>
        <dbReference type="Proteomes" id="UP000182661"/>
    </source>
</evidence>
<evidence type="ECO:0000256" key="3">
    <source>
        <dbReference type="ARBA" id="ARBA00022448"/>
    </source>
</evidence>
<feature type="transmembrane region" description="Helical" evidence="8">
    <location>
        <begin position="90"/>
        <end position="113"/>
    </location>
</feature>
<dbReference type="SUPFAM" id="SSF161098">
    <property type="entry name" value="MetI-like"/>
    <property type="match status" value="1"/>
</dbReference>
<keyword evidence="7 8" id="KW-0472">Membrane</keyword>
<dbReference type="GO" id="GO:0055085">
    <property type="term" value="P:transmembrane transport"/>
    <property type="evidence" value="ECO:0007669"/>
    <property type="project" value="InterPro"/>
</dbReference>
<evidence type="ECO:0000256" key="1">
    <source>
        <dbReference type="ARBA" id="ARBA00004651"/>
    </source>
</evidence>
<evidence type="ECO:0000259" key="9">
    <source>
        <dbReference type="PROSITE" id="PS50928"/>
    </source>
</evidence>
<keyword evidence="4" id="KW-1003">Cell membrane</keyword>
<dbReference type="GO" id="GO:0005886">
    <property type="term" value="C:plasma membrane"/>
    <property type="evidence" value="ECO:0007669"/>
    <property type="project" value="UniProtKB-SubCell"/>
</dbReference>
<dbReference type="InterPro" id="IPR000515">
    <property type="entry name" value="MetI-like"/>
</dbReference>
<evidence type="ECO:0000256" key="8">
    <source>
        <dbReference type="RuleBase" id="RU363032"/>
    </source>
</evidence>
<name>A0A657LN19_9HYPH</name>
<evidence type="ECO:0000256" key="6">
    <source>
        <dbReference type="ARBA" id="ARBA00022989"/>
    </source>
</evidence>
<dbReference type="CDD" id="cd06261">
    <property type="entry name" value="TM_PBP2"/>
    <property type="match status" value="1"/>
</dbReference>